<dbReference type="InterPro" id="IPR003961">
    <property type="entry name" value="FN3_dom"/>
</dbReference>
<dbReference type="PANTHER" id="PTHR46957">
    <property type="entry name" value="CYTOKINE RECEPTOR"/>
    <property type="match status" value="1"/>
</dbReference>
<feature type="domain" description="Fibronectin type-III" evidence="2">
    <location>
        <begin position="594"/>
        <end position="688"/>
    </location>
</feature>
<feature type="domain" description="Fibronectin type-III" evidence="2">
    <location>
        <begin position="73"/>
        <end position="165"/>
    </location>
</feature>
<reference evidence="3" key="1">
    <citation type="submission" date="2023-10" db="EMBL/GenBank/DDBJ databases">
        <authorList>
            <person name="Chen Y."/>
            <person name="Shah S."/>
            <person name="Dougan E. K."/>
            <person name="Thang M."/>
            <person name="Chan C."/>
        </authorList>
    </citation>
    <scope>NUCLEOTIDE SEQUENCE [LARGE SCALE GENOMIC DNA]</scope>
</reference>
<dbReference type="InterPro" id="IPR050713">
    <property type="entry name" value="RTP_Phos/Ushers"/>
</dbReference>
<dbReference type="InterPro" id="IPR013783">
    <property type="entry name" value="Ig-like_fold"/>
</dbReference>
<dbReference type="CDD" id="cd00063">
    <property type="entry name" value="FN3"/>
    <property type="match status" value="4"/>
</dbReference>
<accession>A0ABN9UPL3</accession>
<organism evidence="3 4">
    <name type="scientific">Prorocentrum cordatum</name>
    <dbReference type="NCBI Taxonomy" id="2364126"/>
    <lineage>
        <taxon>Eukaryota</taxon>
        <taxon>Sar</taxon>
        <taxon>Alveolata</taxon>
        <taxon>Dinophyceae</taxon>
        <taxon>Prorocentrales</taxon>
        <taxon>Prorocentraceae</taxon>
        <taxon>Prorocentrum</taxon>
    </lineage>
</organism>
<proteinExistence type="predicted"/>
<dbReference type="EMBL" id="CAUYUJ010016105">
    <property type="protein sequence ID" value="CAK0861896.1"/>
    <property type="molecule type" value="Genomic_DNA"/>
</dbReference>
<dbReference type="SMART" id="SM00060">
    <property type="entry name" value="FN3"/>
    <property type="match status" value="6"/>
</dbReference>
<dbReference type="Pfam" id="PF00041">
    <property type="entry name" value="fn3"/>
    <property type="match status" value="2"/>
</dbReference>
<dbReference type="Gene3D" id="2.60.40.10">
    <property type="entry name" value="Immunoglobulins"/>
    <property type="match status" value="5"/>
</dbReference>
<gene>
    <name evidence="3" type="ORF">PCOR1329_LOCUS50442</name>
</gene>
<feature type="domain" description="Fibronectin type-III" evidence="2">
    <location>
        <begin position="689"/>
        <end position="781"/>
    </location>
</feature>
<evidence type="ECO:0000313" key="4">
    <source>
        <dbReference type="Proteomes" id="UP001189429"/>
    </source>
</evidence>
<evidence type="ECO:0000259" key="2">
    <source>
        <dbReference type="PROSITE" id="PS50853"/>
    </source>
</evidence>
<dbReference type="Proteomes" id="UP001189429">
    <property type="component" value="Unassembled WGS sequence"/>
</dbReference>
<feature type="region of interest" description="Disordered" evidence="1">
    <location>
        <begin position="948"/>
        <end position="1040"/>
    </location>
</feature>
<keyword evidence="4" id="KW-1185">Reference proteome</keyword>
<evidence type="ECO:0000313" key="3">
    <source>
        <dbReference type="EMBL" id="CAK0861896.1"/>
    </source>
</evidence>
<sequence>MPTAGELRAPGGRAARAAQATESGSLQLGGGFLGAEGGEVVDFEVYALTPGSAGYPFPESTAVLDRHPVPWDGPPSVSLAAARASEVELEWSINGMLDDALLVYEVQMSEDLAGEDFASIYTGSNRDLVVSHLDKRSSYRVRVRAFAPGHVSGFGQLVVRPCDPPSAPASVRVAISEEQGALLSLVWEPPREVGGCAVTGYQVFEYTSGGLEQVGATSGLSFTPDGGVGRRAFQVCASTVQVECGENVTLSAYWAVALPPPQLEAGDDSGWEEDQAVVAWDPVPLAEGEQAEVHYAIEGAVDGSVDFVPVAGSPTRATSATIGGLLPGALYRFRGAALRAVGGAVQAPAAGGVRWSEALALRAGGGPSVAAPLQQAELVRLPGHMGPPRRDGGVSPAQGTVSLSWDPPAETHGLPVEAYELQHDDGLGGEFVVAVALGPERTSLTLGGIYPSTPFRVRVRARTAAGWSEPGPAAAFLAVGLPGSPQDLRLSRPAAGPPVLHWVPPSETGGLDAPPSPGLRVGVTHYLVWLGLPAVTPDRLLGEVRGDQASFELRLEGLHLYGEELYLYVTAHNGELEGAPSSFVTLADSHLPGPPSELTLTSFTSSSLSVSWDAPAEPDVSGYELYWDCGRGDWADELVYSGASTFTTVSLTGCSGASLYRFSARARNANGWSATNATAVLSLGSPPAPTAPHAVGYSRGALSIAWAMPQSASLWTSATWFEVHCVDLSTLKASVTVTATAAATLEGLAEGRPYRLEVRACSPAGCGPHSGSLELQAAQRPQGPTAPRRIGSAPGAVTVGWSEWPGTAIVPWMDGYEVRASSNASGPYVFAGYVSAWCPPLFERVCGSVGAVEYLRVAAVDSSGLWPEGGVESDPVRVVCAQAPDAPPAPEVAVQCAVSDCAAEVTLGVAQLHGAQLVGWKLLLHNDGDVGHTEDQWSSALCTTSTTTASSSTATSSTETSTASMTFTLTSTGSQTRTSTTSQTSTTSLSSTTVSSSSTISTSETSSTTASSSKTLTSTSMSTTTSMTSSITSTSQTSHTFIQRGSTDYHLGHQHHRDNHH</sequence>
<dbReference type="InterPro" id="IPR036116">
    <property type="entry name" value="FN3_sf"/>
</dbReference>
<feature type="domain" description="Fibronectin type-III" evidence="2">
    <location>
        <begin position="259"/>
        <end position="358"/>
    </location>
</feature>
<comment type="caution">
    <text evidence="3">The sequence shown here is derived from an EMBL/GenBank/DDBJ whole genome shotgun (WGS) entry which is preliminary data.</text>
</comment>
<name>A0ABN9UPL3_9DINO</name>
<protein>
    <recommendedName>
        <fullName evidence="2">Fibronectin type-III domain-containing protein</fullName>
    </recommendedName>
</protein>
<dbReference type="PROSITE" id="PS50853">
    <property type="entry name" value="FN3"/>
    <property type="match status" value="5"/>
</dbReference>
<evidence type="ECO:0000256" key="1">
    <source>
        <dbReference type="SAM" id="MobiDB-lite"/>
    </source>
</evidence>
<feature type="domain" description="Fibronectin type-III" evidence="2">
    <location>
        <begin position="387"/>
        <end position="482"/>
    </location>
</feature>
<dbReference type="SUPFAM" id="SSF49265">
    <property type="entry name" value="Fibronectin type III"/>
    <property type="match status" value="4"/>
</dbReference>
<dbReference type="PANTHER" id="PTHR46957:SF3">
    <property type="entry name" value="CYTOKINE RECEPTOR"/>
    <property type="match status" value="1"/>
</dbReference>